<evidence type="ECO:0000313" key="3">
    <source>
        <dbReference type="EMBL" id="SVC11530.1"/>
    </source>
</evidence>
<organism evidence="3">
    <name type="scientific">marine metagenome</name>
    <dbReference type="NCBI Taxonomy" id="408172"/>
    <lineage>
        <taxon>unclassified sequences</taxon>
        <taxon>metagenomes</taxon>
        <taxon>ecological metagenomes</taxon>
    </lineage>
</organism>
<keyword evidence="2" id="KW-0812">Transmembrane</keyword>
<proteinExistence type="predicted"/>
<evidence type="ECO:0000256" key="1">
    <source>
        <dbReference type="SAM" id="MobiDB-lite"/>
    </source>
</evidence>
<keyword evidence="2" id="KW-1133">Transmembrane helix</keyword>
<sequence>MDTGQPSTSSPASESADQPAAGSTPTPPADSGSDTLSTALSHLSSGEAAVFTGSARAASLGSFFVSLGWFLVVLSVIGGIAAMAITEPDPLSRYDEHRPYVLVGVVVLVSGSIQGFVIVMIGSFVQATLEFQSLVGGFFKRLKTLSL</sequence>
<evidence type="ECO:0000256" key="2">
    <source>
        <dbReference type="SAM" id="Phobius"/>
    </source>
</evidence>
<gene>
    <name evidence="3" type="ORF">METZ01_LOCUS264384</name>
</gene>
<feature type="compositionally biased region" description="Polar residues" evidence="1">
    <location>
        <begin position="1"/>
        <end position="24"/>
    </location>
</feature>
<reference evidence="3" key="1">
    <citation type="submission" date="2018-05" db="EMBL/GenBank/DDBJ databases">
        <authorList>
            <person name="Lanie J.A."/>
            <person name="Ng W.-L."/>
            <person name="Kazmierczak K.M."/>
            <person name="Andrzejewski T.M."/>
            <person name="Davidsen T.M."/>
            <person name="Wayne K.J."/>
            <person name="Tettelin H."/>
            <person name="Glass J.I."/>
            <person name="Rusch D."/>
            <person name="Podicherti R."/>
            <person name="Tsui H.-C.T."/>
            <person name="Winkler M.E."/>
        </authorList>
    </citation>
    <scope>NUCLEOTIDE SEQUENCE</scope>
</reference>
<keyword evidence="2" id="KW-0472">Membrane</keyword>
<protein>
    <submittedName>
        <fullName evidence="3">Uncharacterized protein</fullName>
    </submittedName>
</protein>
<dbReference type="AlphaFoldDB" id="A0A382JHB9"/>
<feature type="transmembrane region" description="Helical" evidence="2">
    <location>
        <begin position="100"/>
        <end position="125"/>
    </location>
</feature>
<feature type="region of interest" description="Disordered" evidence="1">
    <location>
        <begin position="1"/>
        <end position="38"/>
    </location>
</feature>
<name>A0A382JHB9_9ZZZZ</name>
<feature type="transmembrane region" description="Helical" evidence="2">
    <location>
        <begin position="63"/>
        <end position="85"/>
    </location>
</feature>
<dbReference type="EMBL" id="UINC01074391">
    <property type="protein sequence ID" value="SVC11530.1"/>
    <property type="molecule type" value="Genomic_DNA"/>
</dbReference>
<accession>A0A382JHB9</accession>